<feature type="transmembrane region" description="Helical" evidence="9">
    <location>
        <begin position="39"/>
        <end position="59"/>
    </location>
</feature>
<accession>A0ABM8G7Q0</accession>
<gene>
    <name evidence="10" type="ORF">GCM10025866_01000</name>
</gene>
<evidence type="ECO:0000256" key="4">
    <source>
        <dbReference type="ARBA" id="ARBA00022692"/>
    </source>
</evidence>
<evidence type="ECO:0000256" key="8">
    <source>
        <dbReference type="SAM" id="MobiDB-lite"/>
    </source>
</evidence>
<reference evidence="11" key="1">
    <citation type="journal article" date="2019" name="Int. J. Syst. Evol. Microbiol.">
        <title>The Global Catalogue of Microorganisms (GCM) 10K type strain sequencing project: providing services to taxonomists for standard genome sequencing and annotation.</title>
        <authorList>
            <consortium name="The Broad Institute Genomics Platform"/>
            <consortium name="The Broad Institute Genome Sequencing Center for Infectious Disease"/>
            <person name="Wu L."/>
            <person name="Ma J."/>
        </authorList>
    </citation>
    <scope>NUCLEOTIDE SEQUENCE [LARGE SCALE GENOMIC DNA]</scope>
    <source>
        <strain evidence="11">NBRC 108725</strain>
    </source>
</reference>
<feature type="transmembrane region" description="Helical" evidence="9">
    <location>
        <begin position="110"/>
        <end position="143"/>
    </location>
</feature>
<evidence type="ECO:0000256" key="3">
    <source>
        <dbReference type="ARBA" id="ARBA00022448"/>
    </source>
</evidence>
<keyword evidence="11" id="KW-1185">Reference proteome</keyword>
<keyword evidence="3 7" id="KW-0813">Transport</keyword>
<evidence type="ECO:0000313" key="11">
    <source>
        <dbReference type="Proteomes" id="UP001321498"/>
    </source>
</evidence>
<feature type="transmembrane region" description="Helical" evidence="9">
    <location>
        <begin position="253"/>
        <end position="274"/>
    </location>
</feature>
<feature type="transmembrane region" description="Helical" evidence="9">
    <location>
        <begin position="149"/>
        <end position="169"/>
    </location>
</feature>
<dbReference type="PANTHER" id="PTHR31806:SF1">
    <property type="entry name" value="PURINE-CYTOSINE PERMEASE FCY2-RELATED"/>
    <property type="match status" value="1"/>
</dbReference>
<feature type="transmembrane region" description="Helical" evidence="9">
    <location>
        <begin position="294"/>
        <end position="315"/>
    </location>
</feature>
<proteinExistence type="inferred from homology"/>
<dbReference type="Pfam" id="PF02133">
    <property type="entry name" value="Transp_cyt_pur"/>
    <property type="match status" value="1"/>
</dbReference>
<evidence type="ECO:0000256" key="1">
    <source>
        <dbReference type="ARBA" id="ARBA00004141"/>
    </source>
</evidence>
<keyword evidence="4 9" id="KW-0812">Transmembrane</keyword>
<feature type="transmembrane region" description="Helical" evidence="9">
    <location>
        <begin position="360"/>
        <end position="378"/>
    </location>
</feature>
<feature type="transmembrane region" description="Helical" evidence="9">
    <location>
        <begin position="181"/>
        <end position="200"/>
    </location>
</feature>
<dbReference type="Gene3D" id="1.10.4160.10">
    <property type="entry name" value="Hydantoin permease"/>
    <property type="match status" value="1"/>
</dbReference>
<evidence type="ECO:0000256" key="7">
    <source>
        <dbReference type="PIRNR" id="PIRNR002744"/>
    </source>
</evidence>
<feature type="transmembrane region" description="Helical" evidence="9">
    <location>
        <begin position="398"/>
        <end position="421"/>
    </location>
</feature>
<evidence type="ECO:0000256" key="9">
    <source>
        <dbReference type="SAM" id="Phobius"/>
    </source>
</evidence>
<dbReference type="PANTHER" id="PTHR31806">
    <property type="entry name" value="PURINE-CYTOSINE PERMEASE FCY2-RELATED"/>
    <property type="match status" value="1"/>
</dbReference>
<dbReference type="InterPro" id="IPR001248">
    <property type="entry name" value="Pur-cyt_permease"/>
</dbReference>
<keyword evidence="5 9" id="KW-1133">Transmembrane helix</keyword>
<dbReference type="PIRSF" id="PIRSF002744">
    <property type="entry name" value="Pur-cyt_permease"/>
    <property type="match status" value="1"/>
</dbReference>
<feature type="transmembrane region" description="Helical" evidence="9">
    <location>
        <begin position="335"/>
        <end position="354"/>
    </location>
</feature>
<evidence type="ECO:0000313" key="10">
    <source>
        <dbReference type="EMBL" id="BDZ44191.1"/>
    </source>
</evidence>
<feature type="region of interest" description="Disordered" evidence="8">
    <location>
        <begin position="450"/>
        <end position="474"/>
    </location>
</feature>
<protein>
    <submittedName>
        <fullName evidence="10">Cytosine permease</fullName>
    </submittedName>
</protein>
<feature type="transmembrane region" description="Helical" evidence="9">
    <location>
        <begin position="212"/>
        <end position="233"/>
    </location>
</feature>
<dbReference type="InterPro" id="IPR026030">
    <property type="entry name" value="Pur-cyt_permease_Fcy2/21/22"/>
</dbReference>
<name>A0ABM8G7Q0_9MICO</name>
<organism evidence="10 11">
    <name type="scientific">Naasia aerilata</name>
    <dbReference type="NCBI Taxonomy" id="1162966"/>
    <lineage>
        <taxon>Bacteria</taxon>
        <taxon>Bacillati</taxon>
        <taxon>Actinomycetota</taxon>
        <taxon>Actinomycetes</taxon>
        <taxon>Micrococcales</taxon>
        <taxon>Microbacteriaceae</taxon>
        <taxon>Naasia</taxon>
    </lineage>
</organism>
<feature type="transmembrane region" description="Helical" evidence="9">
    <location>
        <begin position="65"/>
        <end position="89"/>
    </location>
</feature>
<dbReference type="EMBL" id="AP027731">
    <property type="protein sequence ID" value="BDZ44191.1"/>
    <property type="molecule type" value="Genomic_DNA"/>
</dbReference>
<comment type="subcellular location">
    <subcellularLocation>
        <location evidence="1">Membrane</location>
        <topology evidence="1">Multi-pass membrane protein</topology>
    </subcellularLocation>
</comment>
<evidence type="ECO:0000256" key="6">
    <source>
        <dbReference type="ARBA" id="ARBA00023136"/>
    </source>
</evidence>
<evidence type="ECO:0000256" key="2">
    <source>
        <dbReference type="ARBA" id="ARBA00008974"/>
    </source>
</evidence>
<keyword evidence="6 7" id="KW-0472">Membrane</keyword>
<dbReference type="Proteomes" id="UP001321498">
    <property type="component" value="Chromosome"/>
</dbReference>
<evidence type="ECO:0000256" key="5">
    <source>
        <dbReference type="ARBA" id="ARBA00022989"/>
    </source>
</evidence>
<sequence length="474" mass="49264">MNAVTTSAPPAPERAFTVEKHGFDFIPLRERTMTLPGAALFWAGTQANLLPMTLGALAVTLGLSLWQAVIAIVLGNAFFILVAIACIAGPRAGVPTLTFSRAAFGVRGNLPNVALTWIALVAFECLNTILAALAILAFLPIIGIPDPGLPAQIISVIVVVAVGATVAAFGHGAMVWIQRVASIVLVIAVVLVLIFTLGGAQWAGRTGVEPGALIATLTIAAAANASGPISYLFNAPEYFRYLPRDVNPRKLFWTLFTVGFGVATLLGVLGAVLASQVDMSDPIGAPAVLMPTPVYLVFLLAAILGTISNNVPTLYSSGLTLQALGLPITRLTGTLIDSVLSTLLTLYVVVSGGFLDVLTIFAALLIVWLLPFGATYLADAVSRRWRYDPVDLHDRSRLGQYAGVNTPGWVALLAGIVTALLTINSSVFVGPISALLGGADLSWILPSRSSSPSTSCSPSASCGPPISSSWASGL</sequence>
<dbReference type="RefSeq" id="WP_286277673.1">
    <property type="nucleotide sequence ID" value="NZ_AP027731.1"/>
</dbReference>
<comment type="similarity">
    <text evidence="2 7">Belongs to the purine-cytosine permease (2.A.39) family.</text>
</comment>